<proteinExistence type="predicted"/>
<evidence type="ECO:0000313" key="1">
    <source>
        <dbReference type="EMBL" id="ENN76236.1"/>
    </source>
</evidence>
<protein>
    <submittedName>
        <fullName evidence="1">Uncharacterized protein</fullName>
    </submittedName>
</protein>
<dbReference type="HOGENOM" id="CLU_1176491_0_0_1"/>
<name>N6U6F3_DENPD</name>
<dbReference type="Proteomes" id="UP000030742">
    <property type="component" value="Unassembled WGS sequence"/>
</dbReference>
<reference evidence="1 3" key="1">
    <citation type="journal article" date="2013" name="Genome Biol.">
        <title>Draft genome of the mountain pine beetle, Dendroctonus ponderosae Hopkins, a major forest pest.</title>
        <authorList>
            <person name="Keeling C.I."/>
            <person name="Yuen M.M."/>
            <person name="Liao N.Y."/>
            <person name="Docking T.R."/>
            <person name="Chan S.K."/>
            <person name="Taylor G.A."/>
            <person name="Palmquist D.L."/>
            <person name="Jackman S.D."/>
            <person name="Nguyen A."/>
            <person name="Li M."/>
            <person name="Henderson H."/>
            <person name="Janes J.K."/>
            <person name="Zhao Y."/>
            <person name="Pandoh P."/>
            <person name="Moore R."/>
            <person name="Sperling F.A."/>
            <person name="Huber D.P."/>
            <person name="Birol I."/>
            <person name="Jones S.J."/>
            <person name="Bohlmann J."/>
        </authorList>
    </citation>
    <scope>NUCLEOTIDE SEQUENCE</scope>
</reference>
<dbReference type="AlphaFoldDB" id="N6U6F3"/>
<accession>N6U6F3</accession>
<evidence type="ECO:0000313" key="2">
    <source>
        <dbReference type="EMBL" id="ERL87066.1"/>
    </source>
</evidence>
<organism evidence="1">
    <name type="scientific">Dendroctonus ponderosae</name>
    <name type="common">Mountain pine beetle</name>
    <dbReference type="NCBI Taxonomy" id="77166"/>
    <lineage>
        <taxon>Eukaryota</taxon>
        <taxon>Metazoa</taxon>
        <taxon>Ecdysozoa</taxon>
        <taxon>Arthropoda</taxon>
        <taxon>Hexapoda</taxon>
        <taxon>Insecta</taxon>
        <taxon>Pterygota</taxon>
        <taxon>Neoptera</taxon>
        <taxon>Endopterygota</taxon>
        <taxon>Coleoptera</taxon>
        <taxon>Polyphaga</taxon>
        <taxon>Cucujiformia</taxon>
        <taxon>Curculionidae</taxon>
        <taxon>Scolytinae</taxon>
        <taxon>Dendroctonus</taxon>
    </lineage>
</organism>
<feature type="non-terminal residue" evidence="1">
    <location>
        <position position="1"/>
    </location>
</feature>
<sequence length="236" mass="27339">MLIKVKRFYAPASHQSAENLHRESMFNTRNNTALLSLSDNFSTSSKDGNETESFSILYSWQGMNLYESDEPLTLTTLFLMDLNGIVAFELAHCHRDGQLLKNVFESLPQKQRKNHLPGLRYLHRTIHSDSNFNLVLHPFEDSGKLFRLKPAIKHHNRLDVGFLQHVEEPHQECFTQMRRSPENLHPSNPGSHSPHWWLHVVDQPIDFGLLKIVQVLRWRLVLQEVDAGKGKPSFGW</sequence>
<dbReference type="EMBL" id="KB631904">
    <property type="protein sequence ID" value="ERL87066.1"/>
    <property type="molecule type" value="Genomic_DNA"/>
</dbReference>
<dbReference type="EMBL" id="KB740984">
    <property type="protein sequence ID" value="ENN76236.1"/>
    <property type="molecule type" value="Genomic_DNA"/>
</dbReference>
<evidence type="ECO:0000313" key="3">
    <source>
        <dbReference type="Proteomes" id="UP000030742"/>
    </source>
</evidence>
<gene>
    <name evidence="2" type="ORF">D910_04467</name>
    <name evidence="1" type="ORF">YQE_07202</name>
</gene>